<dbReference type="EMBL" id="FN649749">
    <property type="protein sequence ID" value="CBJ25943.1"/>
    <property type="molecule type" value="Genomic_DNA"/>
</dbReference>
<keyword evidence="2" id="KW-1185">Reference proteome</keyword>
<evidence type="ECO:0000313" key="1">
    <source>
        <dbReference type="EMBL" id="CBJ25943.1"/>
    </source>
</evidence>
<organism evidence="1 2">
    <name type="scientific">Ectocarpus siliculosus</name>
    <name type="common">Brown alga</name>
    <name type="synonym">Conferva siliculosa</name>
    <dbReference type="NCBI Taxonomy" id="2880"/>
    <lineage>
        <taxon>Eukaryota</taxon>
        <taxon>Sar</taxon>
        <taxon>Stramenopiles</taxon>
        <taxon>Ochrophyta</taxon>
        <taxon>PX clade</taxon>
        <taxon>Phaeophyceae</taxon>
        <taxon>Ectocarpales</taxon>
        <taxon>Ectocarpaceae</taxon>
        <taxon>Ectocarpus</taxon>
    </lineage>
</organism>
<dbReference type="AlphaFoldDB" id="D7FMP6"/>
<dbReference type="InParanoid" id="D7FMP6"/>
<name>D7FMP6_ECTSI</name>
<reference evidence="1 2" key="1">
    <citation type="journal article" date="2010" name="Nature">
        <title>The Ectocarpus genome and the independent evolution of multicellularity in brown algae.</title>
        <authorList>
            <person name="Cock J.M."/>
            <person name="Sterck L."/>
            <person name="Rouze P."/>
            <person name="Scornet D."/>
            <person name="Allen A.E."/>
            <person name="Amoutzias G."/>
            <person name="Anthouard V."/>
            <person name="Artiguenave F."/>
            <person name="Aury J.M."/>
            <person name="Badger J.H."/>
            <person name="Beszteri B."/>
            <person name="Billiau K."/>
            <person name="Bonnet E."/>
            <person name="Bothwell J.H."/>
            <person name="Bowler C."/>
            <person name="Boyen C."/>
            <person name="Brownlee C."/>
            <person name="Carrano C.J."/>
            <person name="Charrier B."/>
            <person name="Cho G.Y."/>
            <person name="Coelho S.M."/>
            <person name="Collen J."/>
            <person name="Corre E."/>
            <person name="Da Silva C."/>
            <person name="Delage L."/>
            <person name="Delaroque N."/>
            <person name="Dittami S.M."/>
            <person name="Doulbeau S."/>
            <person name="Elias M."/>
            <person name="Farnham G."/>
            <person name="Gachon C.M."/>
            <person name="Gschloessl B."/>
            <person name="Heesch S."/>
            <person name="Jabbari K."/>
            <person name="Jubin C."/>
            <person name="Kawai H."/>
            <person name="Kimura K."/>
            <person name="Kloareg B."/>
            <person name="Kupper F.C."/>
            <person name="Lang D."/>
            <person name="Le Bail A."/>
            <person name="Leblanc C."/>
            <person name="Lerouge P."/>
            <person name="Lohr M."/>
            <person name="Lopez P.J."/>
            <person name="Martens C."/>
            <person name="Maumus F."/>
            <person name="Michel G."/>
            <person name="Miranda-Saavedra D."/>
            <person name="Morales J."/>
            <person name="Moreau H."/>
            <person name="Motomura T."/>
            <person name="Nagasato C."/>
            <person name="Napoli C.A."/>
            <person name="Nelson D.R."/>
            <person name="Nyvall-Collen P."/>
            <person name="Peters A.F."/>
            <person name="Pommier C."/>
            <person name="Potin P."/>
            <person name="Poulain J."/>
            <person name="Quesneville H."/>
            <person name="Read B."/>
            <person name="Rensing S.A."/>
            <person name="Ritter A."/>
            <person name="Rousvoal S."/>
            <person name="Samanta M."/>
            <person name="Samson G."/>
            <person name="Schroeder D.C."/>
            <person name="Segurens B."/>
            <person name="Strittmatter M."/>
            <person name="Tonon T."/>
            <person name="Tregear J.W."/>
            <person name="Valentin K."/>
            <person name="von Dassow P."/>
            <person name="Yamagishi T."/>
            <person name="Van de Peer Y."/>
            <person name="Wincker P."/>
        </authorList>
    </citation>
    <scope>NUCLEOTIDE SEQUENCE [LARGE SCALE GENOMIC DNA]</scope>
    <source>
        <strain evidence="2">Ec32 / CCAP1310/4</strain>
    </source>
</reference>
<evidence type="ECO:0000313" key="2">
    <source>
        <dbReference type="Proteomes" id="UP000002630"/>
    </source>
</evidence>
<accession>D7FMP6</accession>
<dbReference type="EMBL" id="FN648214">
    <property type="protein sequence ID" value="CBJ25943.1"/>
    <property type="molecule type" value="Genomic_DNA"/>
</dbReference>
<dbReference type="OrthoDB" id="227700at2759"/>
<gene>
    <name evidence="1" type="ORF">Esi_0017_0175</name>
</gene>
<protein>
    <submittedName>
        <fullName evidence="1">Uncharacterized protein</fullName>
    </submittedName>
</protein>
<dbReference type="Proteomes" id="UP000002630">
    <property type="component" value="Linkage Group LG24"/>
</dbReference>
<proteinExistence type="predicted"/>
<sequence length="64" mass="6984">MASSPDAAATGYEWKKTSAPSCYLDKGKGKWRLRLNFTSRKGEKPNKEEVRAHVRLAGGSACGQ</sequence>